<dbReference type="PANTHER" id="PTHR11575:SF24">
    <property type="entry name" value="5'-NUCLEOTIDASE"/>
    <property type="match status" value="1"/>
</dbReference>
<dbReference type="SUPFAM" id="SSF56300">
    <property type="entry name" value="Metallo-dependent phosphatases"/>
    <property type="match status" value="1"/>
</dbReference>
<dbReference type="Gene3D" id="3.60.21.10">
    <property type="match status" value="1"/>
</dbReference>
<evidence type="ECO:0000313" key="1">
    <source>
        <dbReference type="EMBL" id="SVA59010.1"/>
    </source>
</evidence>
<dbReference type="InterPro" id="IPR029052">
    <property type="entry name" value="Metallo-depent_PP-like"/>
</dbReference>
<dbReference type="AlphaFoldDB" id="A0A381X2W6"/>
<accession>A0A381X2W6</accession>
<sequence length="380" mass="42419">MIGSVHTEPIKINLVTTNDIHGMISPQTANFMNPQYPPTILGGAAFSKYVDELRDEVNNNGEGLLILDGGNIFQGHPLGIADGGYTMIEWMNRIGYDAMVPGSYDFISGAQNLNTLSLTANFPFLFSNLICNSCPLISNTIKPYIIREISGIKIGILGVVNSQLTELALAENLSGTDAEKEVMSIRKWVPEMKSNGAELIILLSSSGVPWNREDEYEKFRSDIINGKIDENASLNALQLAYYLEDVDFVVAGGNSKGYWLPWYDPHSHTYVMQGYGGGTEFSHIKLLVDENSHLFMGYETVVDGKASQTLLADDFQSNREDAKWIENKIEDAQYLYYSESISKSSKTQLPQSLNNNDWDFPNLNKNDSIEIITWNCEFFP</sequence>
<feature type="non-terminal residue" evidence="1">
    <location>
        <position position="380"/>
    </location>
</feature>
<dbReference type="PANTHER" id="PTHR11575">
    <property type="entry name" value="5'-NUCLEOTIDASE-RELATED"/>
    <property type="match status" value="1"/>
</dbReference>
<name>A0A381X2W6_9ZZZZ</name>
<dbReference type="GO" id="GO:0016787">
    <property type="term" value="F:hydrolase activity"/>
    <property type="evidence" value="ECO:0007669"/>
    <property type="project" value="InterPro"/>
</dbReference>
<protein>
    <recommendedName>
        <fullName evidence="2">5'-Nucleotidase C-terminal domain-containing protein</fullName>
    </recommendedName>
</protein>
<organism evidence="1">
    <name type="scientific">marine metagenome</name>
    <dbReference type="NCBI Taxonomy" id="408172"/>
    <lineage>
        <taxon>unclassified sequences</taxon>
        <taxon>metagenomes</taxon>
        <taxon>ecological metagenomes</taxon>
    </lineage>
</organism>
<proteinExistence type="predicted"/>
<gene>
    <name evidence="1" type="ORF">METZ01_LOCUS111864</name>
</gene>
<dbReference type="InterPro" id="IPR006179">
    <property type="entry name" value="5_nucleotidase/apyrase"/>
</dbReference>
<dbReference type="GO" id="GO:0009166">
    <property type="term" value="P:nucleotide catabolic process"/>
    <property type="evidence" value="ECO:0007669"/>
    <property type="project" value="InterPro"/>
</dbReference>
<dbReference type="GO" id="GO:0030288">
    <property type="term" value="C:outer membrane-bounded periplasmic space"/>
    <property type="evidence" value="ECO:0007669"/>
    <property type="project" value="TreeGrafter"/>
</dbReference>
<evidence type="ECO:0008006" key="2">
    <source>
        <dbReference type="Google" id="ProtNLM"/>
    </source>
</evidence>
<dbReference type="EMBL" id="UINC01013700">
    <property type="protein sequence ID" value="SVA59010.1"/>
    <property type="molecule type" value="Genomic_DNA"/>
</dbReference>
<reference evidence="1" key="1">
    <citation type="submission" date="2018-05" db="EMBL/GenBank/DDBJ databases">
        <authorList>
            <person name="Lanie J.A."/>
            <person name="Ng W.-L."/>
            <person name="Kazmierczak K.M."/>
            <person name="Andrzejewski T.M."/>
            <person name="Davidsen T.M."/>
            <person name="Wayne K.J."/>
            <person name="Tettelin H."/>
            <person name="Glass J.I."/>
            <person name="Rusch D."/>
            <person name="Podicherti R."/>
            <person name="Tsui H.-C.T."/>
            <person name="Winkler M.E."/>
        </authorList>
    </citation>
    <scope>NUCLEOTIDE SEQUENCE</scope>
</reference>